<dbReference type="STRING" id="1121013.GCA_000426365_01643"/>
<dbReference type="Proteomes" id="UP000029391">
    <property type="component" value="Unassembled WGS sequence"/>
</dbReference>
<evidence type="ECO:0000313" key="2">
    <source>
        <dbReference type="Proteomes" id="UP000029391"/>
    </source>
</evidence>
<dbReference type="InterPro" id="IPR016155">
    <property type="entry name" value="Mopterin_synth/thiamin_S_b"/>
</dbReference>
<keyword evidence="2" id="KW-1185">Reference proteome</keyword>
<reference evidence="1 2" key="1">
    <citation type="submission" date="2013-09" db="EMBL/GenBank/DDBJ databases">
        <title>Genome sequencing of Arenimonas composti.</title>
        <authorList>
            <person name="Chen F."/>
            <person name="Wang G."/>
        </authorList>
    </citation>
    <scope>NUCLEOTIDE SEQUENCE [LARGE SCALE GENOMIC DNA]</scope>
    <source>
        <strain evidence="1 2">TR7-09</strain>
    </source>
</reference>
<dbReference type="InterPro" id="IPR003749">
    <property type="entry name" value="ThiS/MoaD-like"/>
</dbReference>
<dbReference type="EMBL" id="AWXU01000037">
    <property type="protein sequence ID" value="KFN49326.1"/>
    <property type="molecule type" value="Genomic_DNA"/>
</dbReference>
<dbReference type="eggNOG" id="COG2104">
    <property type="taxonomic scope" value="Bacteria"/>
</dbReference>
<dbReference type="OrthoDB" id="9800283at2"/>
<dbReference type="InterPro" id="IPR012675">
    <property type="entry name" value="Beta-grasp_dom_sf"/>
</dbReference>
<sequence length="66" mass="6925">MEIRLNGEGREVAEGTTVADLLEEAGYAGRKVAVEVNREVVPRSRHGSQVLAAGDQVEVIHAIGGG</sequence>
<dbReference type="InterPro" id="IPR010035">
    <property type="entry name" value="Thi_S"/>
</dbReference>
<gene>
    <name evidence="1" type="ORF">P873_11175</name>
</gene>
<dbReference type="NCBIfam" id="TIGR01683">
    <property type="entry name" value="thiS"/>
    <property type="match status" value="1"/>
</dbReference>
<dbReference type="SUPFAM" id="SSF54285">
    <property type="entry name" value="MoaD/ThiS"/>
    <property type="match status" value="1"/>
</dbReference>
<dbReference type="Pfam" id="PF02597">
    <property type="entry name" value="ThiS"/>
    <property type="match status" value="1"/>
</dbReference>
<comment type="caution">
    <text evidence="1">The sequence shown here is derived from an EMBL/GenBank/DDBJ whole genome shotgun (WGS) entry which is preliminary data.</text>
</comment>
<organism evidence="1 2">
    <name type="scientific">Arenimonas composti TR7-09 = DSM 18010</name>
    <dbReference type="NCBI Taxonomy" id="1121013"/>
    <lineage>
        <taxon>Bacteria</taxon>
        <taxon>Pseudomonadati</taxon>
        <taxon>Pseudomonadota</taxon>
        <taxon>Gammaproteobacteria</taxon>
        <taxon>Lysobacterales</taxon>
        <taxon>Lysobacteraceae</taxon>
        <taxon>Arenimonas</taxon>
    </lineage>
</organism>
<evidence type="ECO:0008006" key="3">
    <source>
        <dbReference type="Google" id="ProtNLM"/>
    </source>
</evidence>
<dbReference type="CDD" id="cd00565">
    <property type="entry name" value="Ubl_ThiS"/>
    <property type="match status" value="1"/>
</dbReference>
<dbReference type="RefSeq" id="WP_026816909.1">
    <property type="nucleotide sequence ID" value="NZ_AUFF01000003.1"/>
</dbReference>
<protein>
    <recommendedName>
        <fullName evidence="3">Sulfur carrier protein ThiS</fullName>
    </recommendedName>
</protein>
<accession>A0A091BC47</accession>
<name>A0A091BC47_9GAMM</name>
<dbReference type="PANTHER" id="PTHR34472">
    <property type="entry name" value="SULFUR CARRIER PROTEIN THIS"/>
    <property type="match status" value="1"/>
</dbReference>
<dbReference type="PANTHER" id="PTHR34472:SF1">
    <property type="entry name" value="SULFUR CARRIER PROTEIN THIS"/>
    <property type="match status" value="1"/>
</dbReference>
<proteinExistence type="predicted"/>
<evidence type="ECO:0000313" key="1">
    <source>
        <dbReference type="EMBL" id="KFN49326.1"/>
    </source>
</evidence>
<dbReference type="AlphaFoldDB" id="A0A091BC47"/>
<dbReference type="Gene3D" id="3.10.20.30">
    <property type="match status" value="1"/>
</dbReference>